<sequence>MAAGEGERGGQRDGGGGREGDVGRRYGELGGGEEQRAAHRLKRGAARGMAAGAAASAAGTAAGAYERQMQPAADVPPLFLAHTRLSWWPAVAARRSAPQRGRRLGCRRGDWRALGERGVEEVGECSEREEVGVAPLLYPIAAPHATAPLSCPTRPRSYMESQCLL</sequence>
<dbReference type="AlphaFoldDB" id="A0A0D3GG82"/>
<dbReference type="EnsemblPlants" id="OBART06G13690.1">
    <property type="protein sequence ID" value="OBART06G13690.1"/>
    <property type="gene ID" value="OBART06G13690"/>
</dbReference>
<dbReference type="HOGENOM" id="CLU_1613350_0_0_1"/>
<name>A0A0D3GG82_9ORYZ</name>
<dbReference type="PaxDb" id="65489-OBART06G13690.1"/>
<evidence type="ECO:0000313" key="2">
    <source>
        <dbReference type="EnsemblPlants" id="OBART06G13690.1"/>
    </source>
</evidence>
<feature type="compositionally biased region" description="Basic and acidic residues" evidence="1">
    <location>
        <begin position="1"/>
        <end position="37"/>
    </location>
</feature>
<reference evidence="2" key="1">
    <citation type="journal article" date="2009" name="Rice">
        <title>De Novo Next Generation Sequencing of Plant Genomes.</title>
        <authorList>
            <person name="Rounsley S."/>
            <person name="Marri P.R."/>
            <person name="Yu Y."/>
            <person name="He R."/>
            <person name="Sisneros N."/>
            <person name="Goicoechea J.L."/>
            <person name="Lee S.J."/>
            <person name="Angelova A."/>
            <person name="Kudrna D."/>
            <person name="Luo M."/>
            <person name="Affourtit J."/>
            <person name="Desany B."/>
            <person name="Knight J."/>
            <person name="Niazi F."/>
            <person name="Egholm M."/>
            <person name="Wing R.A."/>
        </authorList>
    </citation>
    <scope>NUCLEOTIDE SEQUENCE [LARGE SCALE GENOMIC DNA]</scope>
    <source>
        <strain evidence="2">cv. IRGC 105608</strain>
    </source>
</reference>
<dbReference type="Proteomes" id="UP000026960">
    <property type="component" value="Chromosome 6"/>
</dbReference>
<evidence type="ECO:0000313" key="3">
    <source>
        <dbReference type="Proteomes" id="UP000026960"/>
    </source>
</evidence>
<dbReference type="Gramene" id="OBART06G13690.1">
    <property type="protein sequence ID" value="OBART06G13690.1"/>
    <property type="gene ID" value="OBART06G13690"/>
</dbReference>
<proteinExistence type="predicted"/>
<protein>
    <submittedName>
        <fullName evidence="2">Uncharacterized protein</fullName>
    </submittedName>
</protein>
<evidence type="ECO:0000256" key="1">
    <source>
        <dbReference type="SAM" id="MobiDB-lite"/>
    </source>
</evidence>
<keyword evidence="3" id="KW-1185">Reference proteome</keyword>
<feature type="region of interest" description="Disordered" evidence="1">
    <location>
        <begin position="1"/>
        <end position="43"/>
    </location>
</feature>
<organism evidence="2">
    <name type="scientific">Oryza barthii</name>
    <dbReference type="NCBI Taxonomy" id="65489"/>
    <lineage>
        <taxon>Eukaryota</taxon>
        <taxon>Viridiplantae</taxon>
        <taxon>Streptophyta</taxon>
        <taxon>Embryophyta</taxon>
        <taxon>Tracheophyta</taxon>
        <taxon>Spermatophyta</taxon>
        <taxon>Magnoliopsida</taxon>
        <taxon>Liliopsida</taxon>
        <taxon>Poales</taxon>
        <taxon>Poaceae</taxon>
        <taxon>BOP clade</taxon>
        <taxon>Oryzoideae</taxon>
        <taxon>Oryzeae</taxon>
        <taxon>Oryzinae</taxon>
        <taxon>Oryza</taxon>
    </lineage>
</organism>
<reference evidence="2" key="2">
    <citation type="submission" date="2015-03" db="UniProtKB">
        <authorList>
            <consortium name="EnsemblPlants"/>
        </authorList>
    </citation>
    <scope>IDENTIFICATION</scope>
</reference>
<accession>A0A0D3GG82</accession>